<evidence type="ECO:0000313" key="2">
    <source>
        <dbReference type="Proteomes" id="UP001295740"/>
    </source>
</evidence>
<keyword evidence="2" id="KW-1185">Reference proteome</keyword>
<gene>
    <name evidence="1" type="ORF">KHLLAP_LOCUS1842</name>
</gene>
<comment type="caution">
    <text evidence="1">The sequence shown here is derived from an EMBL/GenBank/DDBJ whole genome shotgun (WGS) entry which is preliminary data.</text>
</comment>
<dbReference type="AlphaFoldDB" id="A0AAI8YBP9"/>
<dbReference type="Proteomes" id="UP001295740">
    <property type="component" value="Unassembled WGS sequence"/>
</dbReference>
<evidence type="ECO:0000313" key="1">
    <source>
        <dbReference type="EMBL" id="CAJ2501374.1"/>
    </source>
</evidence>
<dbReference type="EMBL" id="CAUWAG010000003">
    <property type="protein sequence ID" value="CAJ2501374.1"/>
    <property type="molecule type" value="Genomic_DNA"/>
</dbReference>
<proteinExistence type="predicted"/>
<accession>A0AAI8YBP9</accession>
<sequence length="197" mass="21708">MADTTVTITNCSETFSLHPSYENKNWWESVASNVDLASATKPQMGCRTAEEAVSDKRFSDSAICVDSYKPLGRFHCVDSNGQRRLLPPPGFAPHHRSPIGEVSKALTTSPVREVLTFKAPETCASSFGSLEDDTQVTSITSTVSVGQGKPISATEWECFLKIHKHFETRSSYDRAQKREGAAIQDCELFIEGNTSHF</sequence>
<protein>
    <submittedName>
        <fullName evidence="1">Uu.00g042270.m01.CDS01</fullName>
    </submittedName>
</protein>
<reference evidence="1" key="1">
    <citation type="submission" date="2023-10" db="EMBL/GenBank/DDBJ databases">
        <authorList>
            <person name="Hackl T."/>
        </authorList>
    </citation>
    <scope>NUCLEOTIDE SEQUENCE</scope>
</reference>
<organism evidence="1 2">
    <name type="scientific">Anthostomella pinea</name>
    <dbReference type="NCBI Taxonomy" id="933095"/>
    <lineage>
        <taxon>Eukaryota</taxon>
        <taxon>Fungi</taxon>
        <taxon>Dikarya</taxon>
        <taxon>Ascomycota</taxon>
        <taxon>Pezizomycotina</taxon>
        <taxon>Sordariomycetes</taxon>
        <taxon>Xylariomycetidae</taxon>
        <taxon>Xylariales</taxon>
        <taxon>Xylariaceae</taxon>
        <taxon>Anthostomella</taxon>
    </lineage>
</organism>
<name>A0AAI8YBP9_9PEZI</name>